<evidence type="ECO:0000256" key="1">
    <source>
        <dbReference type="PROSITE-ProRule" id="PRU00708"/>
    </source>
</evidence>
<evidence type="ECO:0008006" key="5">
    <source>
        <dbReference type="Google" id="ProtNLM"/>
    </source>
</evidence>
<evidence type="ECO:0000313" key="3">
    <source>
        <dbReference type="EMBL" id="KAG6756184.1"/>
    </source>
</evidence>
<dbReference type="EMBL" id="JAAWWB010000021">
    <property type="protein sequence ID" value="KAG6756184.1"/>
    <property type="molecule type" value="Genomic_DNA"/>
</dbReference>
<dbReference type="PANTHER" id="PTHR46782">
    <property type="entry name" value="OS01G0757700 PROTEIN"/>
    <property type="match status" value="1"/>
</dbReference>
<feature type="region of interest" description="Disordered" evidence="2">
    <location>
        <begin position="263"/>
        <end position="282"/>
    </location>
</feature>
<reference evidence="3" key="1">
    <citation type="journal article" date="2020" name="bioRxiv">
        <title>Hybrid origin of Populus tomentosa Carr. identified through genome sequencing and phylogenomic analysis.</title>
        <authorList>
            <person name="An X."/>
            <person name="Gao K."/>
            <person name="Chen Z."/>
            <person name="Li J."/>
            <person name="Yang X."/>
            <person name="Yang X."/>
            <person name="Zhou J."/>
            <person name="Guo T."/>
            <person name="Zhao T."/>
            <person name="Huang S."/>
            <person name="Miao D."/>
            <person name="Khan W.U."/>
            <person name="Rao P."/>
            <person name="Ye M."/>
            <person name="Lei B."/>
            <person name="Liao W."/>
            <person name="Wang J."/>
            <person name="Ji L."/>
            <person name="Li Y."/>
            <person name="Guo B."/>
            <person name="Mustafa N.S."/>
            <person name="Li S."/>
            <person name="Yun Q."/>
            <person name="Keller S.R."/>
            <person name="Mao J."/>
            <person name="Zhang R."/>
            <person name="Strauss S.H."/>
        </authorList>
    </citation>
    <scope>NUCLEOTIDE SEQUENCE</scope>
    <source>
        <strain evidence="3">GM15</strain>
        <tissue evidence="3">Leaf</tissue>
    </source>
</reference>
<keyword evidence="4" id="KW-1185">Reference proteome</keyword>
<proteinExistence type="predicted"/>
<accession>A0A8X8CJ42</accession>
<evidence type="ECO:0000256" key="2">
    <source>
        <dbReference type="SAM" id="MobiDB-lite"/>
    </source>
</evidence>
<dbReference type="PANTHER" id="PTHR46782:SF2">
    <property type="entry name" value="OS07G0545900 PROTEIN"/>
    <property type="match status" value="1"/>
</dbReference>
<evidence type="ECO:0000313" key="4">
    <source>
        <dbReference type="Proteomes" id="UP000886885"/>
    </source>
</evidence>
<feature type="repeat" description="PPR" evidence="1">
    <location>
        <begin position="394"/>
        <end position="428"/>
    </location>
</feature>
<dbReference type="InterPro" id="IPR002885">
    <property type="entry name" value="PPR_rpt"/>
</dbReference>
<sequence>MASKLLESVVPLRMKESSGSLLRKPYDELEPTLRVGFDGLSRKIVTGDFSDGNLWLCFKLRYFFKDMELFRERRATGFQKCIQFDFCMKIGRDFVRLLQDLVRVPEFQSKKYLLDVEPENGKPVEVFADACNVWEPEVEAMSCNLPVSSFSPTLESAKRFPSQKANTVPRTHTMKTEIQAQYRSPVSVLMLASAIDKIMMNEAALSSGFLFPSVKISFFQRTARLTSLKPKARKKNQSPFLVTSALCVKCSQKQLKLNSRADENRKVVKKSGKKEHHLWQKRDSAGSGQKALNLVRIVSELPNEKEAVYGALDKWTAWETEFPLIAAAKALKILRQRRQWTRVIQVAKWMLSKGQGATLGTYDTLLLAFDKDDRVDEAKSLWNMIIHAHTRSMSKRLFSRMISLYDHHNMQDEIIEVFADMEELGVRPDEDTVWRVARAFKKLGQEEKRELVLERYQCKWKYIHFNGERVRVKRDRWNEE</sequence>
<dbReference type="InterPro" id="IPR044646">
    <property type="entry name" value="EMB1417-like"/>
</dbReference>
<comment type="caution">
    <text evidence="3">The sequence shown here is derived from an EMBL/GenBank/DDBJ whole genome shotgun (WGS) entry which is preliminary data.</text>
</comment>
<dbReference type="Proteomes" id="UP000886885">
    <property type="component" value="Chromosome 11A"/>
</dbReference>
<dbReference type="AlphaFoldDB" id="A0A8X8CJ42"/>
<dbReference type="PROSITE" id="PS51375">
    <property type="entry name" value="PPR"/>
    <property type="match status" value="1"/>
</dbReference>
<organism evidence="3 4">
    <name type="scientific">Populus tomentosa</name>
    <name type="common">Chinese white poplar</name>
    <dbReference type="NCBI Taxonomy" id="118781"/>
    <lineage>
        <taxon>Eukaryota</taxon>
        <taxon>Viridiplantae</taxon>
        <taxon>Streptophyta</taxon>
        <taxon>Embryophyta</taxon>
        <taxon>Tracheophyta</taxon>
        <taxon>Spermatophyta</taxon>
        <taxon>Magnoliopsida</taxon>
        <taxon>eudicotyledons</taxon>
        <taxon>Gunneridae</taxon>
        <taxon>Pentapetalae</taxon>
        <taxon>rosids</taxon>
        <taxon>fabids</taxon>
        <taxon>Malpighiales</taxon>
        <taxon>Salicaceae</taxon>
        <taxon>Saliceae</taxon>
        <taxon>Populus</taxon>
    </lineage>
</organism>
<gene>
    <name evidence="3" type="ORF">POTOM_039609</name>
</gene>
<dbReference type="OrthoDB" id="2014168at2759"/>
<protein>
    <recommendedName>
        <fullName evidence="5">Pentatricopeptide repeat-containing protein</fullName>
    </recommendedName>
</protein>
<name>A0A8X8CJ42_POPTO</name>
<feature type="compositionally biased region" description="Basic residues" evidence="2">
    <location>
        <begin position="267"/>
        <end position="276"/>
    </location>
</feature>